<keyword evidence="4" id="KW-0800">Toxin</keyword>
<proteinExistence type="inferred from homology"/>
<evidence type="ECO:0000256" key="1">
    <source>
        <dbReference type="ARBA" id="ARBA00004613"/>
    </source>
</evidence>
<gene>
    <name evidence="12" type="ORF">BJG266_LOCUS19818</name>
    <name evidence="13" type="ORF">QVE165_LOCUS55806</name>
</gene>
<name>A0A814M164_9BILA</name>
<evidence type="ECO:0000313" key="14">
    <source>
        <dbReference type="Proteomes" id="UP000663832"/>
    </source>
</evidence>
<evidence type="ECO:0000256" key="5">
    <source>
        <dbReference type="ARBA" id="ARBA00022676"/>
    </source>
</evidence>
<comment type="similarity">
    <text evidence="2 10">Belongs to the Arg-specific ADP-ribosyltransferase family.</text>
</comment>
<sequence length="434" mass="50087">MASAVPNTCVRWMWKANSDPFSDSEPARWELYSDVENRIIEDAFQAGQSHAVLDTYSINFKRGIQILNYDGKKQRPIKREIINKADQPPRKERFTFTPIDPERPFAGLYGWISPFIRGAAKELNITKDQLPSKDEKFVPIIVERAATGIIEEGKKIGKQREAEKMAEMLTTTKILGMKEVWKCCARLYSMESFLYRKLNETMRLIGTQQHEQEWRSNIHTLGPFCLLLWDYPFDNKSTEPGTMFYRGANLSDQSISVFKKDCLQKEDKTKRSFPAFTSCSRNRQIAELYGNVLFIMTVKYAFTVDITPFSQYPDEEEELLSPGVCFTVERVESKESKYIIYLNLIQQYSQADRLEINDRPPNNDLTFDNDNRLSRLGFGDHLNRIAAVLNDNDGDDINIYSTALDDLTLDFNLLGCALPDGDPDRFRDGSDRDW</sequence>
<keyword evidence="10" id="KW-0520">NAD</keyword>
<dbReference type="Pfam" id="PF02825">
    <property type="entry name" value="WWE"/>
    <property type="match status" value="1"/>
</dbReference>
<evidence type="ECO:0000256" key="4">
    <source>
        <dbReference type="ARBA" id="ARBA00022656"/>
    </source>
</evidence>
<dbReference type="AlphaFoldDB" id="A0A814M164"/>
<dbReference type="SUPFAM" id="SSF117839">
    <property type="entry name" value="WWE domain"/>
    <property type="match status" value="1"/>
</dbReference>
<dbReference type="GO" id="GO:0106274">
    <property type="term" value="F:NAD+-protein-arginine ADP-ribosyltransferase activity"/>
    <property type="evidence" value="ECO:0007669"/>
    <property type="project" value="UniProtKB-EC"/>
</dbReference>
<evidence type="ECO:0000313" key="15">
    <source>
        <dbReference type="Proteomes" id="UP000663877"/>
    </source>
</evidence>
<accession>A0A814M164</accession>
<evidence type="ECO:0000256" key="6">
    <source>
        <dbReference type="ARBA" id="ARBA00022679"/>
    </source>
</evidence>
<evidence type="ECO:0000256" key="10">
    <source>
        <dbReference type="RuleBase" id="RU361228"/>
    </source>
</evidence>
<evidence type="ECO:0000313" key="13">
    <source>
        <dbReference type="EMBL" id="CAF1621808.1"/>
    </source>
</evidence>
<keyword evidence="7" id="KW-0548">Nucleotidyltransferase</keyword>
<evidence type="ECO:0000313" key="12">
    <source>
        <dbReference type="EMBL" id="CAF1073056.1"/>
    </source>
</evidence>
<dbReference type="Proteomes" id="UP000663832">
    <property type="component" value="Unassembled WGS sequence"/>
</dbReference>
<evidence type="ECO:0000256" key="9">
    <source>
        <dbReference type="ARBA" id="ARBA00047597"/>
    </source>
</evidence>
<dbReference type="Proteomes" id="UP000663877">
    <property type="component" value="Unassembled WGS sequence"/>
</dbReference>
<dbReference type="Pfam" id="PF01129">
    <property type="entry name" value="ART"/>
    <property type="match status" value="1"/>
</dbReference>
<dbReference type="OrthoDB" id="423533at2759"/>
<comment type="caution">
    <text evidence="12">The sequence shown here is derived from an EMBL/GenBank/DDBJ whole genome shotgun (WGS) entry which is preliminary data.</text>
</comment>
<dbReference type="SUPFAM" id="SSF56399">
    <property type="entry name" value="ADP-ribosylation"/>
    <property type="match status" value="1"/>
</dbReference>
<dbReference type="EMBL" id="CAJNOM010001896">
    <property type="protein sequence ID" value="CAF1621808.1"/>
    <property type="molecule type" value="Genomic_DNA"/>
</dbReference>
<keyword evidence="14" id="KW-1185">Reference proteome</keyword>
<comment type="subcellular location">
    <subcellularLocation>
        <location evidence="1">Secreted</location>
    </subcellularLocation>
</comment>
<dbReference type="EMBL" id="CAJNOI010000108">
    <property type="protein sequence ID" value="CAF1073056.1"/>
    <property type="molecule type" value="Genomic_DNA"/>
</dbReference>
<dbReference type="GO" id="GO:0090729">
    <property type="term" value="F:toxin activity"/>
    <property type="evidence" value="ECO:0007669"/>
    <property type="project" value="UniProtKB-KW"/>
</dbReference>
<dbReference type="InterPro" id="IPR037197">
    <property type="entry name" value="WWE_dom_sf"/>
</dbReference>
<evidence type="ECO:0000259" key="11">
    <source>
        <dbReference type="PROSITE" id="PS50918"/>
    </source>
</evidence>
<organism evidence="12 15">
    <name type="scientific">Adineta steineri</name>
    <dbReference type="NCBI Taxonomy" id="433720"/>
    <lineage>
        <taxon>Eukaryota</taxon>
        <taxon>Metazoa</taxon>
        <taxon>Spiralia</taxon>
        <taxon>Gnathifera</taxon>
        <taxon>Rotifera</taxon>
        <taxon>Eurotatoria</taxon>
        <taxon>Bdelloidea</taxon>
        <taxon>Adinetida</taxon>
        <taxon>Adinetidae</taxon>
        <taxon>Adineta</taxon>
    </lineage>
</organism>
<keyword evidence="6 10" id="KW-0808">Transferase</keyword>
<dbReference type="Gene3D" id="3.90.176.10">
    <property type="entry name" value="Toxin ADP-ribosyltransferase, Chain A, domain 1"/>
    <property type="match status" value="1"/>
</dbReference>
<feature type="domain" description="WWE" evidence="11">
    <location>
        <begin position="1"/>
        <end position="79"/>
    </location>
</feature>
<dbReference type="InterPro" id="IPR050999">
    <property type="entry name" value="ADP-ribosyltransferase_ARG"/>
</dbReference>
<dbReference type="PROSITE" id="PS50918">
    <property type="entry name" value="WWE"/>
    <property type="match status" value="1"/>
</dbReference>
<keyword evidence="3" id="KW-0964">Secreted</keyword>
<dbReference type="GO" id="GO:0003950">
    <property type="term" value="F:NAD+ poly-ADP-ribosyltransferase activity"/>
    <property type="evidence" value="ECO:0007669"/>
    <property type="project" value="TreeGrafter"/>
</dbReference>
<dbReference type="EC" id="2.4.2.31" evidence="10"/>
<dbReference type="GO" id="GO:0016779">
    <property type="term" value="F:nucleotidyltransferase activity"/>
    <property type="evidence" value="ECO:0007669"/>
    <property type="project" value="UniProtKB-KW"/>
</dbReference>
<dbReference type="PANTHER" id="PTHR10339:SF25">
    <property type="entry name" value="SECRETED EXOENZYME S"/>
    <property type="match status" value="1"/>
</dbReference>
<evidence type="ECO:0000256" key="3">
    <source>
        <dbReference type="ARBA" id="ARBA00022525"/>
    </source>
</evidence>
<keyword evidence="8" id="KW-0843">Virulence</keyword>
<keyword evidence="5 10" id="KW-0328">Glycosyltransferase</keyword>
<dbReference type="InterPro" id="IPR004170">
    <property type="entry name" value="WWE_dom"/>
</dbReference>
<reference evidence="12" key="1">
    <citation type="submission" date="2021-02" db="EMBL/GenBank/DDBJ databases">
        <authorList>
            <person name="Nowell W R."/>
        </authorList>
    </citation>
    <scope>NUCLEOTIDE SEQUENCE</scope>
</reference>
<evidence type="ECO:0000256" key="8">
    <source>
        <dbReference type="ARBA" id="ARBA00023026"/>
    </source>
</evidence>
<evidence type="ECO:0000256" key="2">
    <source>
        <dbReference type="ARBA" id="ARBA00009558"/>
    </source>
</evidence>
<dbReference type="GO" id="GO:0005576">
    <property type="term" value="C:extracellular region"/>
    <property type="evidence" value="ECO:0007669"/>
    <property type="project" value="UniProtKB-SubCell"/>
</dbReference>
<dbReference type="InterPro" id="IPR000768">
    <property type="entry name" value="ART"/>
</dbReference>
<dbReference type="PANTHER" id="PTHR10339">
    <property type="entry name" value="ADP-RIBOSYLTRANSFERASE"/>
    <property type="match status" value="1"/>
</dbReference>
<evidence type="ECO:0000256" key="7">
    <source>
        <dbReference type="ARBA" id="ARBA00022695"/>
    </source>
</evidence>
<keyword evidence="10" id="KW-0521">NADP</keyword>
<dbReference type="Gene3D" id="3.30.720.50">
    <property type="match status" value="1"/>
</dbReference>
<comment type="catalytic activity">
    <reaction evidence="9 10">
        <text>L-arginyl-[protein] + NAD(+) = N(omega)-(ADP-D-ribosyl)-L-arginyl-[protein] + nicotinamide + H(+)</text>
        <dbReference type="Rhea" id="RHEA:19149"/>
        <dbReference type="Rhea" id="RHEA-COMP:10532"/>
        <dbReference type="Rhea" id="RHEA-COMP:15087"/>
        <dbReference type="ChEBI" id="CHEBI:15378"/>
        <dbReference type="ChEBI" id="CHEBI:17154"/>
        <dbReference type="ChEBI" id="CHEBI:29965"/>
        <dbReference type="ChEBI" id="CHEBI:57540"/>
        <dbReference type="ChEBI" id="CHEBI:142554"/>
        <dbReference type="EC" id="2.4.2.31"/>
    </reaction>
</comment>
<protein>
    <recommendedName>
        <fullName evidence="10">NAD(P)(+)--arginine ADP-ribosyltransferase</fullName>
        <ecNumber evidence="10">2.4.2.31</ecNumber>
    </recommendedName>
    <alternativeName>
        <fullName evidence="10">Mono(ADP-ribosyl)transferase</fullName>
    </alternativeName>
</protein>